<feature type="compositionally biased region" description="Pro residues" evidence="1">
    <location>
        <begin position="234"/>
        <end position="243"/>
    </location>
</feature>
<dbReference type="Proteomes" id="UP001174997">
    <property type="component" value="Unassembled WGS sequence"/>
</dbReference>
<name>A0AA39ZHN9_9PEZI</name>
<feature type="compositionally biased region" description="Low complexity" evidence="1">
    <location>
        <begin position="179"/>
        <end position="233"/>
    </location>
</feature>
<keyword evidence="2" id="KW-0812">Transmembrane</keyword>
<feature type="region of interest" description="Disordered" evidence="1">
    <location>
        <begin position="178"/>
        <end position="261"/>
    </location>
</feature>
<evidence type="ECO:0000256" key="2">
    <source>
        <dbReference type="SAM" id="Phobius"/>
    </source>
</evidence>
<evidence type="ECO:0000313" key="3">
    <source>
        <dbReference type="EMBL" id="KAK0670761.1"/>
    </source>
</evidence>
<feature type="compositionally biased region" description="Low complexity" evidence="1">
    <location>
        <begin position="248"/>
        <end position="261"/>
    </location>
</feature>
<evidence type="ECO:0000313" key="4">
    <source>
        <dbReference type="Proteomes" id="UP001174997"/>
    </source>
</evidence>
<reference evidence="3" key="1">
    <citation type="submission" date="2023-06" db="EMBL/GenBank/DDBJ databases">
        <title>Genome-scale phylogeny and comparative genomics of the fungal order Sordariales.</title>
        <authorList>
            <consortium name="Lawrence Berkeley National Laboratory"/>
            <person name="Hensen N."/>
            <person name="Bonometti L."/>
            <person name="Westerberg I."/>
            <person name="Brannstrom I.O."/>
            <person name="Guillou S."/>
            <person name="Cros-Aarteil S."/>
            <person name="Calhoun S."/>
            <person name="Haridas S."/>
            <person name="Kuo A."/>
            <person name="Mondo S."/>
            <person name="Pangilinan J."/>
            <person name="Riley R."/>
            <person name="Labutti K."/>
            <person name="Andreopoulos B."/>
            <person name="Lipzen A."/>
            <person name="Chen C."/>
            <person name="Yanf M."/>
            <person name="Daum C."/>
            <person name="Ng V."/>
            <person name="Clum A."/>
            <person name="Steindorff A."/>
            <person name="Ohm R."/>
            <person name="Martin F."/>
            <person name="Silar P."/>
            <person name="Natvig D."/>
            <person name="Lalanne C."/>
            <person name="Gautier V."/>
            <person name="Ament-Velasquez S.L."/>
            <person name="Kruys A."/>
            <person name="Hutchinson M.I."/>
            <person name="Powell A.J."/>
            <person name="Barry K."/>
            <person name="Miller A.N."/>
            <person name="Grigoriev I.V."/>
            <person name="Debuchy R."/>
            <person name="Gladieux P."/>
            <person name="Thoren M.H."/>
            <person name="Johannesson H."/>
        </authorList>
    </citation>
    <scope>NUCLEOTIDE SEQUENCE</scope>
    <source>
        <strain evidence="3">CBS 307.81</strain>
    </source>
</reference>
<gene>
    <name evidence="3" type="ORF">QBC41DRAFT_363816</name>
</gene>
<keyword evidence="2" id="KW-1133">Transmembrane helix</keyword>
<protein>
    <submittedName>
        <fullName evidence="3">Uncharacterized protein</fullName>
    </submittedName>
</protein>
<feature type="transmembrane region" description="Helical" evidence="2">
    <location>
        <begin position="265"/>
        <end position="286"/>
    </location>
</feature>
<accession>A0AA39ZHN9</accession>
<comment type="caution">
    <text evidence="3">The sequence shown here is derived from an EMBL/GenBank/DDBJ whole genome shotgun (WGS) entry which is preliminary data.</text>
</comment>
<organism evidence="3 4">
    <name type="scientific">Cercophora samala</name>
    <dbReference type="NCBI Taxonomy" id="330535"/>
    <lineage>
        <taxon>Eukaryota</taxon>
        <taxon>Fungi</taxon>
        <taxon>Dikarya</taxon>
        <taxon>Ascomycota</taxon>
        <taxon>Pezizomycotina</taxon>
        <taxon>Sordariomycetes</taxon>
        <taxon>Sordariomycetidae</taxon>
        <taxon>Sordariales</taxon>
        <taxon>Lasiosphaeriaceae</taxon>
        <taxon>Cercophora</taxon>
    </lineage>
</organism>
<keyword evidence="4" id="KW-1185">Reference proteome</keyword>
<sequence>MRPRGRGPAVGRALLAGLAISTGRMTRQIIHLALFILFCIDGCTAVNRCYYHGGGESLNDAPCDPDAEVSVCCGRSSSGGGCLSNRLCMGVDGRMSRGSCTDKNWSSPECPNFCTVLRQGIVVTPCLNGNDSSTTHCCFLDRNCCTDESVLFEAPPARPVTTATWNSKSARYITVQLEPSASPTPTKTPSSSPTHTSTSSLSTSPSTSTPATTTAAPTDSADTTSPSTITTSPDPQPTPPPPRDQQHQPHPQQQASEALPPATTAAIAIGATVGAALTAAVIYLLWRLNKSQKILEQAVSRNPPPQYSYPYGFEPPRSPYYTAETASPKELPSDRSAGELYAGPLPESHPFGRGKPST</sequence>
<evidence type="ECO:0000256" key="1">
    <source>
        <dbReference type="SAM" id="MobiDB-lite"/>
    </source>
</evidence>
<dbReference type="AlphaFoldDB" id="A0AA39ZHN9"/>
<keyword evidence="2" id="KW-0472">Membrane</keyword>
<proteinExistence type="predicted"/>
<feature type="region of interest" description="Disordered" evidence="1">
    <location>
        <begin position="318"/>
        <end position="358"/>
    </location>
</feature>
<dbReference type="EMBL" id="JAULSY010000028">
    <property type="protein sequence ID" value="KAK0670761.1"/>
    <property type="molecule type" value="Genomic_DNA"/>
</dbReference>